<feature type="domain" description="HTH arsR-type" evidence="2">
    <location>
        <begin position="1"/>
        <end position="93"/>
    </location>
</feature>
<dbReference type="InterPro" id="IPR036388">
    <property type="entry name" value="WH-like_DNA-bd_sf"/>
</dbReference>
<dbReference type="AlphaFoldDB" id="U5W532"/>
<dbReference type="CDD" id="cd00090">
    <property type="entry name" value="HTH_ARSR"/>
    <property type="match status" value="1"/>
</dbReference>
<dbReference type="eggNOG" id="COG0640">
    <property type="taxonomic scope" value="Bacteria"/>
</dbReference>
<dbReference type="KEGG" id="afs:AFR_24035"/>
<dbReference type="PROSITE" id="PS50987">
    <property type="entry name" value="HTH_ARSR_2"/>
    <property type="match status" value="1"/>
</dbReference>
<keyword evidence="4" id="KW-1185">Reference proteome</keyword>
<feature type="region of interest" description="Disordered" evidence="1">
    <location>
        <begin position="287"/>
        <end position="306"/>
    </location>
</feature>
<dbReference type="GO" id="GO:0032791">
    <property type="term" value="F:lead ion binding"/>
    <property type="evidence" value="ECO:0007669"/>
    <property type="project" value="TreeGrafter"/>
</dbReference>
<feature type="compositionally biased region" description="Basic and acidic residues" evidence="1">
    <location>
        <begin position="287"/>
        <end position="298"/>
    </location>
</feature>
<dbReference type="GO" id="GO:0097063">
    <property type="term" value="F:cadmium ion sensor activity"/>
    <property type="evidence" value="ECO:0007669"/>
    <property type="project" value="TreeGrafter"/>
</dbReference>
<dbReference type="Pfam" id="PF12840">
    <property type="entry name" value="HTH_20"/>
    <property type="match status" value="1"/>
</dbReference>
<reference evidence="3 4" key="1">
    <citation type="journal article" date="2014" name="J. Biotechnol.">
        <title>Complete genome sequence of the actinobacterium Actinoplanes friuliensis HAG 010964, producer of the lipopeptide antibiotic friulimycin.</title>
        <authorList>
            <person name="Ruckert C."/>
            <person name="Szczepanowski R."/>
            <person name="Albersmeier A."/>
            <person name="Goesmann A."/>
            <person name="Fischer N."/>
            <person name="Steinkamper A."/>
            <person name="Puhler A."/>
            <person name="Biener R."/>
            <person name="Schwartz D."/>
            <person name="Kalinowski J."/>
        </authorList>
    </citation>
    <scope>NUCLEOTIDE SEQUENCE [LARGE SCALE GENOMIC DNA]</scope>
    <source>
        <strain evidence="3 4">DSM 7358</strain>
    </source>
</reference>
<dbReference type="InterPro" id="IPR001845">
    <property type="entry name" value="HTH_ArsR_DNA-bd_dom"/>
</dbReference>
<evidence type="ECO:0000256" key="1">
    <source>
        <dbReference type="SAM" id="MobiDB-lite"/>
    </source>
</evidence>
<dbReference type="InterPro" id="IPR036390">
    <property type="entry name" value="WH_DNA-bd_sf"/>
</dbReference>
<name>U5W532_9ACTN</name>
<gene>
    <name evidence="3" type="ORF">AFR_24035</name>
</gene>
<dbReference type="InterPro" id="IPR052543">
    <property type="entry name" value="HTH_Metal-responsive_Reg"/>
</dbReference>
<dbReference type="GO" id="GO:0003677">
    <property type="term" value="F:DNA binding"/>
    <property type="evidence" value="ECO:0007669"/>
    <property type="project" value="TreeGrafter"/>
</dbReference>
<dbReference type="HOGENOM" id="CLU_077964_0_0_11"/>
<dbReference type="PANTHER" id="PTHR39168:SF1">
    <property type="entry name" value="TRANSCRIPTIONAL REGULATORY PROTEIN"/>
    <property type="match status" value="1"/>
</dbReference>
<evidence type="ECO:0000313" key="4">
    <source>
        <dbReference type="Proteomes" id="UP000017746"/>
    </source>
</evidence>
<dbReference type="Proteomes" id="UP000017746">
    <property type="component" value="Chromosome"/>
</dbReference>
<dbReference type="GO" id="GO:0046686">
    <property type="term" value="P:response to cadmium ion"/>
    <property type="evidence" value="ECO:0007669"/>
    <property type="project" value="TreeGrafter"/>
</dbReference>
<dbReference type="GO" id="GO:0010288">
    <property type="term" value="P:response to lead ion"/>
    <property type="evidence" value="ECO:0007669"/>
    <property type="project" value="TreeGrafter"/>
</dbReference>
<proteinExistence type="predicted"/>
<dbReference type="SUPFAM" id="SSF46785">
    <property type="entry name" value="Winged helix' DNA-binding domain"/>
    <property type="match status" value="1"/>
</dbReference>
<organism evidence="3 4">
    <name type="scientific">Actinoplanes friuliensis DSM 7358</name>
    <dbReference type="NCBI Taxonomy" id="1246995"/>
    <lineage>
        <taxon>Bacteria</taxon>
        <taxon>Bacillati</taxon>
        <taxon>Actinomycetota</taxon>
        <taxon>Actinomycetes</taxon>
        <taxon>Micromonosporales</taxon>
        <taxon>Micromonosporaceae</taxon>
        <taxon>Actinoplanes</taxon>
    </lineage>
</organism>
<evidence type="ECO:0000259" key="2">
    <source>
        <dbReference type="PROSITE" id="PS50987"/>
    </source>
</evidence>
<dbReference type="SMART" id="SM00418">
    <property type="entry name" value="HTH_ARSR"/>
    <property type="match status" value="1"/>
</dbReference>
<dbReference type="InterPro" id="IPR011991">
    <property type="entry name" value="ArsR-like_HTH"/>
</dbReference>
<evidence type="ECO:0000313" key="3">
    <source>
        <dbReference type="EMBL" id="AGZ43075.1"/>
    </source>
</evidence>
<dbReference type="Gene3D" id="1.10.10.10">
    <property type="entry name" value="Winged helix-like DNA-binding domain superfamily/Winged helix DNA-binding domain"/>
    <property type="match status" value="1"/>
</dbReference>
<dbReference type="PANTHER" id="PTHR39168">
    <property type="entry name" value="TRANSCRIPTIONAL REGULATOR-RELATED"/>
    <property type="match status" value="1"/>
</dbReference>
<dbReference type="GO" id="GO:0003700">
    <property type="term" value="F:DNA-binding transcription factor activity"/>
    <property type="evidence" value="ECO:0007669"/>
    <property type="project" value="InterPro"/>
</dbReference>
<accession>U5W532</accession>
<dbReference type="STRING" id="1246995.AFR_24035"/>
<dbReference type="EMBL" id="CP006272">
    <property type="protein sequence ID" value="AGZ43075.1"/>
    <property type="molecule type" value="Genomic_DNA"/>
</dbReference>
<protein>
    <submittedName>
        <fullName evidence="3">Transcription regulator ArsR</fullName>
    </submittedName>
</protein>
<sequence>MTAPALARLATLLADTTRASFCLALLDGRAWTAGELAGHAGVAPATATEHLHKLVAAGLLTEHRQGRHRYVRLADERVAHLIEDLAAHLSPPPAPPRTLRAATVSAALARGRTCYDHLAGRLGVAVTDALDRGGLLSRTAGFTLTPAGVTWFEAFGPLGPSRRPAARGCLDWTERREHLAGAAGALLCRHFLDQGWVTRIGTGRAIRVTPPGTEALTDLLGPDPAWTSPADGAVAVRVGAGRAGLVDGGQGDDGVGALGDGLVAGVAVEVGGRVARVDHVDADAGEELGVHEGEHVDRGLAGGIAE</sequence>